<reference evidence="1 3" key="2">
    <citation type="submission" date="2020-11" db="EMBL/GenBank/DDBJ databases">
        <authorList>
            <consortium name="Pathogen Informatics"/>
        </authorList>
    </citation>
    <scope>NUCLEOTIDE SEQUENCE [LARGE SCALE GENOMIC DNA]</scope>
    <source>
        <strain evidence="1 3">NCTC12218</strain>
    </source>
</reference>
<gene>
    <name evidence="2" type="ORF">NCTC12218_02249</name>
</gene>
<sequence>MINLYEHEIVRVIDEQMFFINVKPSTQLQEGQYVEVLNPFKSYKTLARVEEVFEKYAICYKLGKYKIFYDDEVRIRPHYQKND</sequence>
<evidence type="ECO:0000313" key="3">
    <source>
        <dbReference type="Proteomes" id="UP000264146"/>
    </source>
</evidence>
<accession>A0A7Z7QR39</accession>
<name>A0A7Z7QR39_STASC</name>
<reference evidence="2" key="1">
    <citation type="submission" date="2018-06" db="EMBL/GenBank/DDBJ databases">
        <authorList>
            <consortium name="Pathogen Informatics"/>
            <person name="Doyle S."/>
        </authorList>
    </citation>
    <scope>NUCLEOTIDE SEQUENCE [LARGE SCALE GENOMIC DNA]</scope>
    <source>
        <strain evidence="2">NCTC12218</strain>
    </source>
</reference>
<dbReference type="EMBL" id="UHEF01000001">
    <property type="protein sequence ID" value="SUM90168.1"/>
    <property type="molecule type" value="Genomic_DNA"/>
</dbReference>
<dbReference type="RefSeq" id="WP_126496079.1">
    <property type="nucleotide sequence ID" value="NZ_LR962863.1"/>
</dbReference>
<dbReference type="AlphaFoldDB" id="A0A7Z7QR39"/>
<evidence type="ECO:0000313" key="2">
    <source>
        <dbReference type="EMBL" id="SUM90168.1"/>
    </source>
</evidence>
<dbReference type="Proteomes" id="UP000264146">
    <property type="component" value="Chromosome"/>
</dbReference>
<dbReference type="EMBL" id="LR962863">
    <property type="protein sequence ID" value="CAD7360572.1"/>
    <property type="molecule type" value="Genomic_DNA"/>
</dbReference>
<proteinExistence type="predicted"/>
<protein>
    <submittedName>
        <fullName evidence="2">Uncharacterized protein</fullName>
    </submittedName>
</protein>
<organism evidence="2">
    <name type="scientific">Staphylococcus schleiferi</name>
    <dbReference type="NCBI Taxonomy" id="1295"/>
    <lineage>
        <taxon>Bacteria</taxon>
        <taxon>Bacillati</taxon>
        <taxon>Bacillota</taxon>
        <taxon>Bacilli</taxon>
        <taxon>Bacillales</taxon>
        <taxon>Staphylococcaceae</taxon>
        <taxon>Staphylococcus</taxon>
    </lineage>
</organism>
<evidence type="ECO:0000313" key="1">
    <source>
        <dbReference type="EMBL" id="CAD7360572.1"/>
    </source>
</evidence>